<dbReference type="EMBL" id="JAPWTK010000357">
    <property type="protein sequence ID" value="KAJ8941703.1"/>
    <property type="molecule type" value="Genomic_DNA"/>
</dbReference>
<feature type="coiled-coil region" evidence="1">
    <location>
        <begin position="9"/>
        <end position="36"/>
    </location>
</feature>
<dbReference type="AlphaFoldDB" id="A0AAV8XTV8"/>
<evidence type="ECO:0000313" key="2">
    <source>
        <dbReference type="EMBL" id="KAJ8941703.1"/>
    </source>
</evidence>
<feature type="coiled-coil region" evidence="1">
    <location>
        <begin position="113"/>
        <end position="232"/>
    </location>
</feature>
<accession>A0AAV8XTV8</accession>
<proteinExistence type="predicted"/>
<gene>
    <name evidence="2" type="ORF">NQ318_023299</name>
</gene>
<dbReference type="Gene3D" id="1.10.287.1490">
    <property type="match status" value="1"/>
</dbReference>
<dbReference type="PANTHER" id="PTHR23313">
    <property type="entry name" value="TSEC1-RELATED"/>
    <property type="match status" value="1"/>
</dbReference>
<keyword evidence="1" id="KW-0175">Coiled coil</keyword>
<organism evidence="2 3">
    <name type="scientific">Aromia moschata</name>
    <dbReference type="NCBI Taxonomy" id="1265417"/>
    <lineage>
        <taxon>Eukaryota</taxon>
        <taxon>Metazoa</taxon>
        <taxon>Ecdysozoa</taxon>
        <taxon>Arthropoda</taxon>
        <taxon>Hexapoda</taxon>
        <taxon>Insecta</taxon>
        <taxon>Pterygota</taxon>
        <taxon>Neoptera</taxon>
        <taxon>Endopterygota</taxon>
        <taxon>Coleoptera</taxon>
        <taxon>Polyphaga</taxon>
        <taxon>Cucujiformia</taxon>
        <taxon>Chrysomeloidea</taxon>
        <taxon>Cerambycidae</taxon>
        <taxon>Cerambycinae</taxon>
        <taxon>Callichromatini</taxon>
        <taxon>Aromia</taxon>
    </lineage>
</organism>
<evidence type="ECO:0000256" key="1">
    <source>
        <dbReference type="SAM" id="Coils"/>
    </source>
</evidence>
<keyword evidence="3" id="KW-1185">Reference proteome</keyword>
<sequence length="275" mass="32064">MESDLLIKEDEFYKENEKLEQRTKELMRKVNDVMKIQDNLIKETLKTKTEMNNAKINNYNFSANTEYPKFLDSSGDCVKHEENPGVPNAVDAMGRKGASHFYRAKIKSMQAENVKLYSENKKKIEDVKKLQKENQTLLEEKEKMVSALNSKLQSKDCEVASVRKEIDQVRKELKNSNMNLNSSEIRLNRAYEENEKLKESLKSVKEEEKEMKELYRKQINDLQTTVKQIEKHKLELINGFKKQLQLINILKKQKIIQMDKSAKNGIKASTKLAVS</sequence>
<dbReference type="PANTHER" id="PTHR23313:SF0">
    <property type="entry name" value="TESTIS-EXPRESSED PROTEIN 9"/>
    <property type="match status" value="1"/>
</dbReference>
<evidence type="ECO:0000313" key="3">
    <source>
        <dbReference type="Proteomes" id="UP001162162"/>
    </source>
</evidence>
<dbReference type="Proteomes" id="UP001162162">
    <property type="component" value="Unassembled WGS sequence"/>
</dbReference>
<reference evidence="2" key="1">
    <citation type="journal article" date="2023" name="Insect Mol. Biol.">
        <title>Genome sequencing provides insights into the evolution of gene families encoding plant cell wall-degrading enzymes in longhorned beetles.</title>
        <authorList>
            <person name="Shin N.R."/>
            <person name="Okamura Y."/>
            <person name="Kirsch R."/>
            <person name="Pauchet Y."/>
        </authorList>
    </citation>
    <scope>NUCLEOTIDE SEQUENCE</scope>
    <source>
        <strain evidence="2">AMC_N1</strain>
    </source>
</reference>
<comment type="caution">
    <text evidence="2">The sequence shown here is derived from an EMBL/GenBank/DDBJ whole genome shotgun (WGS) entry which is preliminary data.</text>
</comment>
<protein>
    <submittedName>
        <fullName evidence="2">Uncharacterized protein</fullName>
    </submittedName>
</protein>
<name>A0AAV8XTV8_9CUCU</name>